<dbReference type="EMBL" id="CAACVG010006121">
    <property type="protein sequence ID" value="VEN39928.1"/>
    <property type="molecule type" value="Genomic_DNA"/>
</dbReference>
<dbReference type="AlphaFoldDB" id="A0A653BWB2"/>
<dbReference type="OrthoDB" id="422362at2759"/>
<evidence type="ECO:0000256" key="1">
    <source>
        <dbReference type="SAM" id="Phobius"/>
    </source>
</evidence>
<dbReference type="Proteomes" id="UP000410492">
    <property type="component" value="Unassembled WGS sequence"/>
</dbReference>
<gene>
    <name evidence="2" type="ORF">CALMAC_LOCUS4278</name>
</gene>
<sequence>MCLSVLALFIKVCVFDIFNPLTDLLVFIYLMMWLLGCVAVITSDYVHYWFNLALVVADYILLTIFTMCITACYMDHKYRVEQAKLNVDTKVVVKGGKPNCYRIPLAGGTTPKSSEYR</sequence>
<proteinExistence type="predicted"/>
<keyword evidence="1" id="KW-0812">Transmembrane</keyword>
<feature type="transmembrane region" description="Helical" evidence="1">
    <location>
        <begin position="48"/>
        <end position="74"/>
    </location>
</feature>
<reference evidence="2 3" key="1">
    <citation type="submission" date="2019-01" db="EMBL/GenBank/DDBJ databases">
        <authorList>
            <person name="Sayadi A."/>
        </authorList>
    </citation>
    <scope>NUCLEOTIDE SEQUENCE [LARGE SCALE GENOMIC DNA]</scope>
</reference>
<keyword evidence="1" id="KW-1133">Transmembrane helix</keyword>
<protein>
    <submittedName>
        <fullName evidence="2">Uncharacterized protein</fullName>
    </submittedName>
</protein>
<name>A0A653BWB2_CALMS</name>
<keyword evidence="3" id="KW-1185">Reference proteome</keyword>
<evidence type="ECO:0000313" key="2">
    <source>
        <dbReference type="EMBL" id="VEN39928.1"/>
    </source>
</evidence>
<feature type="transmembrane region" description="Helical" evidence="1">
    <location>
        <begin position="21"/>
        <end position="42"/>
    </location>
</feature>
<evidence type="ECO:0000313" key="3">
    <source>
        <dbReference type="Proteomes" id="UP000410492"/>
    </source>
</evidence>
<accession>A0A653BWB2</accession>
<keyword evidence="1" id="KW-0472">Membrane</keyword>
<organism evidence="2 3">
    <name type="scientific">Callosobruchus maculatus</name>
    <name type="common">Southern cowpea weevil</name>
    <name type="synonym">Pulse bruchid</name>
    <dbReference type="NCBI Taxonomy" id="64391"/>
    <lineage>
        <taxon>Eukaryota</taxon>
        <taxon>Metazoa</taxon>
        <taxon>Ecdysozoa</taxon>
        <taxon>Arthropoda</taxon>
        <taxon>Hexapoda</taxon>
        <taxon>Insecta</taxon>
        <taxon>Pterygota</taxon>
        <taxon>Neoptera</taxon>
        <taxon>Endopterygota</taxon>
        <taxon>Coleoptera</taxon>
        <taxon>Polyphaga</taxon>
        <taxon>Cucujiformia</taxon>
        <taxon>Chrysomeloidea</taxon>
        <taxon>Chrysomelidae</taxon>
        <taxon>Bruchinae</taxon>
        <taxon>Bruchini</taxon>
        <taxon>Callosobruchus</taxon>
    </lineage>
</organism>